<feature type="signal peptide" evidence="2">
    <location>
        <begin position="1"/>
        <end position="22"/>
    </location>
</feature>
<evidence type="ECO:0000313" key="3">
    <source>
        <dbReference type="Proteomes" id="UP000887575"/>
    </source>
</evidence>
<name>A0AAF3EIC7_9BILA</name>
<dbReference type="AlphaFoldDB" id="A0AAF3EIC7"/>
<evidence type="ECO:0000256" key="2">
    <source>
        <dbReference type="SAM" id="SignalP"/>
    </source>
</evidence>
<feature type="compositionally biased region" description="Basic residues" evidence="1">
    <location>
        <begin position="83"/>
        <end position="99"/>
    </location>
</feature>
<evidence type="ECO:0000313" key="4">
    <source>
        <dbReference type="WBParaSite" id="MBELARI_LOCUS13720"/>
    </source>
</evidence>
<feature type="compositionally biased region" description="Low complexity" evidence="1">
    <location>
        <begin position="70"/>
        <end position="80"/>
    </location>
</feature>
<feature type="chain" id="PRO_5042183031" evidence="2">
    <location>
        <begin position="23"/>
        <end position="106"/>
    </location>
</feature>
<feature type="region of interest" description="Disordered" evidence="1">
    <location>
        <begin position="68"/>
        <end position="106"/>
    </location>
</feature>
<keyword evidence="3" id="KW-1185">Reference proteome</keyword>
<evidence type="ECO:0000256" key="1">
    <source>
        <dbReference type="SAM" id="MobiDB-lite"/>
    </source>
</evidence>
<dbReference type="Proteomes" id="UP000887575">
    <property type="component" value="Unassembled WGS sequence"/>
</dbReference>
<dbReference type="PROSITE" id="PS51257">
    <property type="entry name" value="PROKAR_LIPOPROTEIN"/>
    <property type="match status" value="1"/>
</dbReference>
<keyword evidence="2" id="KW-0732">Signal</keyword>
<accession>A0AAF3EIC7</accession>
<protein>
    <submittedName>
        <fullName evidence="4">Secreted protein</fullName>
    </submittedName>
</protein>
<dbReference type="WBParaSite" id="MBELARI_LOCUS13720">
    <property type="protein sequence ID" value="MBELARI_LOCUS13720"/>
    <property type="gene ID" value="MBELARI_LOCUS13720"/>
</dbReference>
<proteinExistence type="predicted"/>
<organism evidence="3 4">
    <name type="scientific">Mesorhabditis belari</name>
    <dbReference type="NCBI Taxonomy" id="2138241"/>
    <lineage>
        <taxon>Eukaryota</taxon>
        <taxon>Metazoa</taxon>
        <taxon>Ecdysozoa</taxon>
        <taxon>Nematoda</taxon>
        <taxon>Chromadorea</taxon>
        <taxon>Rhabditida</taxon>
        <taxon>Rhabditina</taxon>
        <taxon>Rhabditomorpha</taxon>
        <taxon>Rhabditoidea</taxon>
        <taxon>Rhabditidae</taxon>
        <taxon>Mesorhabditinae</taxon>
        <taxon>Mesorhabditis</taxon>
    </lineage>
</organism>
<reference evidence="4" key="1">
    <citation type="submission" date="2024-02" db="UniProtKB">
        <authorList>
            <consortium name="WormBaseParasite"/>
        </authorList>
    </citation>
    <scope>IDENTIFICATION</scope>
</reference>
<sequence length="106" mass="12009">MLKDVLVCSLLFLGCAVIFVNGQSYGLPPPPSAASYYPPPVQWNPVGYAPSYPTRLRYGGWNKDGYKWPKSSSSSSSSSGSHEHRRRHHKKHHRRHRRSSSPEETM</sequence>